<evidence type="ECO:0000313" key="2">
    <source>
        <dbReference type="Proteomes" id="UP001189429"/>
    </source>
</evidence>
<dbReference type="EMBL" id="CAUYUJ010018657">
    <property type="protein sequence ID" value="CAK0885346.1"/>
    <property type="molecule type" value="Genomic_DNA"/>
</dbReference>
<reference evidence="1" key="1">
    <citation type="submission" date="2023-10" db="EMBL/GenBank/DDBJ databases">
        <authorList>
            <person name="Chen Y."/>
            <person name="Shah S."/>
            <person name="Dougan E. K."/>
            <person name="Thang M."/>
            <person name="Chan C."/>
        </authorList>
    </citation>
    <scope>NUCLEOTIDE SEQUENCE [LARGE SCALE GENOMIC DNA]</scope>
</reference>
<dbReference type="Proteomes" id="UP001189429">
    <property type="component" value="Unassembled WGS sequence"/>
</dbReference>
<keyword evidence="2" id="KW-1185">Reference proteome</keyword>
<accession>A0ABN9WIT3</accession>
<evidence type="ECO:0000313" key="1">
    <source>
        <dbReference type="EMBL" id="CAK0885346.1"/>
    </source>
</evidence>
<evidence type="ECO:0008006" key="3">
    <source>
        <dbReference type="Google" id="ProtNLM"/>
    </source>
</evidence>
<comment type="caution">
    <text evidence="1">The sequence shown here is derived from an EMBL/GenBank/DDBJ whole genome shotgun (WGS) entry which is preliminary data.</text>
</comment>
<protein>
    <recommendedName>
        <fullName evidence="3">Secreted protein</fullName>
    </recommendedName>
</protein>
<proteinExistence type="predicted"/>
<gene>
    <name evidence="1" type="ORF">PCOR1329_LOCUS66977</name>
</gene>
<organism evidence="1 2">
    <name type="scientific">Prorocentrum cordatum</name>
    <dbReference type="NCBI Taxonomy" id="2364126"/>
    <lineage>
        <taxon>Eukaryota</taxon>
        <taxon>Sar</taxon>
        <taxon>Alveolata</taxon>
        <taxon>Dinophyceae</taxon>
        <taxon>Prorocentrales</taxon>
        <taxon>Prorocentraceae</taxon>
        <taxon>Prorocentrum</taxon>
    </lineage>
</organism>
<name>A0ABN9WIT3_9DINO</name>
<sequence length="100" mass="11348">MLRTGWPSLIRAMLPNRTNWRSNNNLLSLLCLALLRTVWLATRLMYECGMCNIFLRQRACNASNLDSSAAFSQMAWTVYISFDTTHALKILIFFAGGGLE</sequence>